<dbReference type="Gene3D" id="3.10.129.10">
    <property type="entry name" value="Hotdog Thioesterase"/>
    <property type="match status" value="1"/>
</dbReference>
<dbReference type="InParanoid" id="F2U312"/>
<evidence type="ECO:0000313" key="1">
    <source>
        <dbReference type="EMBL" id="EGD82006.1"/>
    </source>
</evidence>
<gene>
    <name evidence="1" type="ORF">PTSG_02693</name>
</gene>
<dbReference type="KEGG" id="sre:PTSG_02693"/>
<dbReference type="InterPro" id="IPR027961">
    <property type="entry name" value="DUF4442"/>
</dbReference>
<dbReference type="AlphaFoldDB" id="F2U312"/>
<dbReference type="Proteomes" id="UP000007799">
    <property type="component" value="Unassembled WGS sequence"/>
</dbReference>
<sequence>MMLLRLPRLLCPGAPRLAPLRAQHVARHARDSVRHATALSLSTRSDCALRSAACASTPTTPTVRSTHRLHTLATTRTPPTATTTATTPTYPVLLAHPRRHITTGSGLRTTWMMRLLQFLNRAHWVSDRSRLEWFPPFFVMRVKVLKIEDGWRKVHMKLPLNTLSRNPGGVMFGGYQVAVADPVPAMACARVFKEYSCWTRAMTIDFVRGGTTDLEMRFEFPEHFEEEIRQELKEKGRATPTFHYNFYLKTGELCSRVTNTVAIRPKGYIKAVTPPASSDGF</sequence>
<protein>
    <submittedName>
        <fullName evidence="1">Uncharacterized protein</fullName>
    </submittedName>
</protein>
<keyword evidence="2" id="KW-1185">Reference proteome</keyword>
<dbReference type="Pfam" id="PF14539">
    <property type="entry name" value="DUF4442"/>
    <property type="match status" value="1"/>
</dbReference>
<accession>F2U312</accession>
<dbReference type="SUPFAM" id="SSF54637">
    <property type="entry name" value="Thioesterase/thiol ester dehydrase-isomerase"/>
    <property type="match status" value="1"/>
</dbReference>
<dbReference type="EMBL" id="GL832960">
    <property type="protein sequence ID" value="EGD82006.1"/>
    <property type="molecule type" value="Genomic_DNA"/>
</dbReference>
<dbReference type="GeneID" id="16076776"/>
<dbReference type="OrthoDB" id="194348at2759"/>
<reference evidence="1" key="1">
    <citation type="submission" date="2009-08" db="EMBL/GenBank/DDBJ databases">
        <title>Annotation of Salpingoeca rosetta.</title>
        <authorList>
            <consortium name="The Broad Institute Genome Sequencing Platform"/>
            <person name="Russ C."/>
            <person name="Cuomo C."/>
            <person name="Burger G."/>
            <person name="Gray M.W."/>
            <person name="Holland P.W.H."/>
            <person name="King N."/>
            <person name="Lang F.B.F."/>
            <person name="Roger A.J."/>
            <person name="Ruiz-Trillo I."/>
            <person name="Young S.K."/>
            <person name="Zeng Q."/>
            <person name="Gargeya S."/>
            <person name="Alvarado L."/>
            <person name="Berlin A."/>
            <person name="Chapman S.B."/>
            <person name="Chen Z."/>
            <person name="Freedman E."/>
            <person name="Gellesch M."/>
            <person name="Goldberg J."/>
            <person name="Griggs A."/>
            <person name="Gujja S."/>
            <person name="Heilman E."/>
            <person name="Heiman D."/>
            <person name="Howarth C."/>
            <person name="Mehta T."/>
            <person name="Neiman D."/>
            <person name="Pearson M."/>
            <person name="Roberts A."/>
            <person name="Saif S."/>
            <person name="Shea T."/>
            <person name="Shenoy N."/>
            <person name="Sisk P."/>
            <person name="Stolte C."/>
            <person name="Sykes S."/>
            <person name="White J."/>
            <person name="Yandava C."/>
            <person name="Haas B."/>
            <person name="Nusbaum C."/>
            <person name="Birren B."/>
        </authorList>
    </citation>
    <scope>NUCLEOTIDE SEQUENCE [LARGE SCALE GENOMIC DNA]</scope>
    <source>
        <strain evidence="1">ATCC 50818</strain>
    </source>
</reference>
<name>F2U312_SALR5</name>
<dbReference type="InterPro" id="IPR029069">
    <property type="entry name" value="HotDog_dom_sf"/>
</dbReference>
<proteinExistence type="predicted"/>
<evidence type="ECO:0000313" key="2">
    <source>
        <dbReference type="Proteomes" id="UP000007799"/>
    </source>
</evidence>
<dbReference type="RefSeq" id="XP_004996189.1">
    <property type="nucleotide sequence ID" value="XM_004996132.1"/>
</dbReference>
<organism evidence="2">
    <name type="scientific">Salpingoeca rosetta (strain ATCC 50818 / BSB-021)</name>
    <dbReference type="NCBI Taxonomy" id="946362"/>
    <lineage>
        <taxon>Eukaryota</taxon>
        <taxon>Choanoflagellata</taxon>
        <taxon>Craspedida</taxon>
        <taxon>Salpingoecidae</taxon>
        <taxon>Salpingoeca</taxon>
    </lineage>
</organism>